<keyword evidence="10" id="KW-0413">Isomerase</keyword>
<evidence type="ECO:0000256" key="9">
    <source>
        <dbReference type="ARBA" id="ARBA00023221"/>
    </source>
</evidence>
<dbReference type="GO" id="GO:0016995">
    <property type="term" value="F:cholesterol oxidase activity"/>
    <property type="evidence" value="ECO:0007669"/>
    <property type="project" value="UniProtKB-EC"/>
</dbReference>
<dbReference type="EC" id="1.1.3.6" evidence="13"/>
<evidence type="ECO:0000256" key="1">
    <source>
        <dbReference type="ARBA" id="ARBA00001974"/>
    </source>
</evidence>
<proteinExistence type="inferred from homology"/>
<gene>
    <name evidence="19" type="ordered locus">Fleli_0217</name>
</gene>
<dbReference type="InterPro" id="IPR052542">
    <property type="entry name" value="Cholesterol_Oxidase"/>
</dbReference>
<keyword evidence="20" id="KW-1185">Reference proteome</keyword>
<dbReference type="EC" id="5.3.3.1" evidence="11"/>
<dbReference type="InterPro" id="IPR000172">
    <property type="entry name" value="GMC_OxRdtase_N"/>
</dbReference>
<evidence type="ECO:0000256" key="4">
    <source>
        <dbReference type="ARBA" id="ARBA00022630"/>
    </source>
</evidence>
<comment type="pathway">
    <text evidence="12">Steroid metabolism; cholesterol degradation.</text>
</comment>
<evidence type="ECO:0000256" key="15">
    <source>
        <dbReference type="ARBA" id="ARBA00049778"/>
    </source>
</evidence>
<evidence type="ECO:0000256" key="10">
    <source>
        <dbReference type="ARBA" id="ARBA00023235"/>
    </source>
</evidence>
<dbReference type="GO" id="GO:0004769">
    <property type="term" value="F:steroid Delta-isomerase activity"/>
    <property type="evidence" value="ECO:0007669"/>
    <property type="project" value="UniProtKB-EC"/>
</dbReference>
<dbReference type="Proteomes" id="UP000006054">
    <property type="component" value="Chromosome"/>
</dbReference>
<dbReference type="InterPro" id="IPR036188">
    <property type="entry name" value="FAD/NAD-bd_sf"/>
</dbReference>
<evidence type="ECO:0000256" key="12">
    <source>
        <dbReference type="ARBA" id="ARBA00049645"/>
    </source>
</evidence>
<dbReference type="GO" id="GO:0008203">
    <property type="term" value="P:cholesterol metabolic process"/>
    <property type="evidence" value="ECO:0007669"/>
    <property type="project" value="UniProtKB-KW"/>
</dbReference>
<keyword evidence="3" id="KW-0153">Cholesterol metabolism</keyword>
<dbReference type="PANTHER" id="PTHR47470:SF1">
    <property type="entry name" value="FAD-DEPENDENT OXIDOREDUCTASE 2 FAD BINDING DOMAIN-CONTAINING PROTEIN"/>
    <property type="match status" value="1"/>
</dbReference>
<keyword evidence="5" id="KW-0274">FAD</keyword>
<comment type="similarity">
    <text evidence="2">Belongs to the GMC oxidoreductase family.</text>
</comment>
<evidence type="ECO:0000256" key="11">
    <source>
        <dbReference type="ARBA" id="ARBA00038856"/>
    </source>
</evidence>
<evidence type="ECO:0000256" key="2">
    <source>
        <dbReference type="ARBA" id="ARBA00010790"/>
    </source>
</evidence>
<dbReference type="AlphaFoldDB" id="I4AFH7"/>
<dbReference type="Pfam" id="PF00732">
    <property type="entry name" value="GMC_oxred_N"/>
    <property type="match status" value="1"/>
</dbReference>
<dbReference type="PANTHER" id="PTHR47470">
    <property type="entry name" value="CHOLESTEROL OXIDASE"/>
    <property type="match status" value="1"/>
</dbReference>
<reference evidence="20" key="1">
    <citation type="submission" date="2012-06" db="EMBL/GenBank/DDBJ databases">
        <title>The complete genome of Flexibacter litoralis DSM 6794.</title>
        <authorList>
            <person name="Lucas S."/>
            <person name="Copeland A."/>
            <person name="Lapidus A."/>
            <person name="Glavina del Rio T."/>
            <person name="Dalin E."/>
            <person name="Tice H."/>
            <person name="Bruce D."/>
            <person name="Goodwin L."/>
            <person name="Pitluck S."/>
            <person name="Peters L."/>
            <person name="Ovchinnikova G."/>
            <person name="Lu M."/>
            <person name="Kyrpides N."/>
            <person name="Mavromatis K."/>
            <person name="Ivanova N."/>
            <person name="Brettin T."/>
            <person name="Detter J.C."/>
            <person name="Han C."/>
            <person name="Larimer F."/>
            <person name="Land M."/>
            <person name="Hauser L."/>
            <person name="Markowitz V."/>
            <person name="Cheng J.-F."/>
            <person name="Hugenholtz P."/>
            <person name="Woyke T."/>
            <person name="Wu D."/>
            <person name="Spring S."/>
            <person name="Lang E."/>
            <person name="Kopitz M."/>
            <person name="Brambilla E."/>
            <person name="Klenk H.-P."/>
            <person name="Eisen J.A."/>
        </authorList>
    </citation>
    <scope>NUCLEOTIDE SEQUENCE [LARGE SCALE GENOMIC DNA]</scope>
    <source>
        <strain evidence="20">ATCC 23117 / DSM 6794 / NBRC 15988 / NCIMB 1366 / Sio-4</strain>
    </source>
</reference>
<keyword evidence="8" id="KW-1207">Sterol metabolism</keyword>
<dbReference type="Pfam" id="PF00890">
    <property type="entry name" value="FAD_binding_2"/>
    <property type="match status" value="1"/>
</dbReference>
<evidence type="ECO:0000256" key="8">
    <source>
        <dbReference type="ARBA" id="ARBA00023166"/>
    </source>
</evidence>
<feature type="domain" description="Glucose-methanol-choline oxidoreductase N-terminal" evidence="16">
    <location>
        <begin position="88"/>
        <end position="302"/>
    </location>
</feature>
<evidence type="ECO:0000259" key="18">
    <source>
        <dbReference type="Pfam" id="PF05199"/>
    </source>
</evidence>
<dbReference type="GO" id="GO:0050660">
    <property type="term" value="F:flavin adenine dinucleotide binding"/>
    <property type="evidence" value="ECO:0007669"/>
    <property type="project" value="InterPro"/>
</dbReference>
<dbReference type="SUPFAM" id="SSF51905">
    <property type="entry name" value="FAD/NAD(P)-binding domain"/>
    <property type="match status" value="1"/>
</dbReference>
<dbReference type="eggNOG" id="COG2267">
    <property type="taxonomic scope" value="Bacteria"/>
</dbReference>
<keyword evidence="4" id="KW-0285">Flavoprotein</keyword>
<dbReference type="STRING" id="880071.Fleli_0217"/>
<evidence type="ECO:0000313" key="19">
    <source>
        <dbReference type="EMBL" id="AFM02712.1"/>
    </source>
</evidence>
<sequence length="1166" mass="130529">MKNRRLSKPIEKMLPHYDVVVIGSGYGGSISASRLSRAGKKVALLERGKEYLTGEFPDTQIEAAANMQLNLNNKRIGSESALYDFWVDEDINVFKGCGLGGTSLVNANVAIRPEKWVLKDNSFPKIQKDNAFPQVLQEESENSHSDLEEGYRLAYQMLKPNPYPESFPILKKMEAHKKSAQAMNQPFSKTDINVNFNIDGKNHVGVEQKPCNLCGDCVSGCNVGAKNTTMMNYLPDAQNFGADIFVECSVSYLEKNNDKWIIHFEILGAQRHKFDAPEMYVTADTVVLSAGTLGSTEIMLRSRDKGLEVSDKLGFHFSGNGDVLGFGYNTEEKINGIGRGQHLDRENPVGPCITSVIDMRKAKNQEEGMILQEGVVPSAMAKIFPEFMATMANLAGKDESKDGFVSEIIEKKRELESIVRGAYKGATQNTQTYLIMTHDKSAGVLTLKDNHLQISWADVGHEEIFKKASNRIGEATKALKGTSVPNPTWTKLFNKDLITVHPLGGCIMGEDSNKGVVNHKGQVFCAKNGSEQVYENLYIADGSIIPCSLGANPLLTISALSERICKIMAREKNWKIDYSLPSKPTISPEDTNEKIPLGIQFTETMKGFINPKIDEKSKCETPEQFEEEQKLGKSKNQEFKITLTVICEDLETMLKENQHLSKMIGTVEASLLSAEPLLITEGNFQLFVENEGEMETKKMVYTAKLFNPKGESYYFEGYKMIRDDKGFDLWNDTTTLYTTIFKDKENKKGQITAQGIINVHLTDFIKQMTTMQALHADTSTEKLKALYSFGKYFAGNLYDTYGGVFAKDSEFNPSATPRKKRPLRAPEPEIYPVTTSDNVKLRLTRYDARKKGENKGSVMLAHGFSVSGLIFEIDTPDTNLVEYLCAHGYDVWVMEYRTSIALPCSKDQSTADDIAMKDFPACVNKVLEVTGQKDIQLFTHCVGAITGVMAMLGGLKGVRSMVCFQVAADIIGGEQIKLKAAAHIPSLLKKFGIDTMTAYTDTNASWLDKALNTAVKVYSSVLGSETNDPIANRVTFMFSTLYEKENIDKKTFDSFHEMFGVTNLTTYEQLTLMTREKELRDFDGNNIYLPHAKDRLNIPMCFVHGEKNEVFVPEATERTYKRLKKLNPKQHYERHVIEGYGHQDCVIGKNADRDVWHFVVDFLDKN</sequence>
<feature type="domain" description="Glucose-methanol-choline oxidoreductase C-terminal" evidence="18">
    <location>
        <begin position="481"/>
        <end position="560"/>
    </location>
</feature>
<evidence type="ECO:0000256" key="7">
    <source>
        <dbReference type="ARBA" id="ARBA00023098"/>
    </source>
</evidence>
<dbReference type="Gene3D" id="3.50.50.60">
    <property type="entry name" value="FAD/NAD(P)-binding domain"/>
    <property type="match status" value="3"/>
</dbReference>
<evidence type="ECO:0000256" key="5">
    <source>
        <dbReference type="ARBA" id="ARBA00022827"/>
    </source>
</evidence>
<accession>I4AFH7</accession>
<evidence type="ECO:0000256" key="13">
    <source>
        <dbReference type="ARBA" id="ARBA00049723"/>
    </source>
</evidence>
<evidence type="ECO:0000256" key="14">
    <source>
        <dbReference type="ARBA" id="ARBA00049744"/>
    </source>
</evidence>
<keyword evidence="9" id="KW-0753">Steroid metabolism</keyword>
<dbReference type="SUPFAM" id="SSF53474">
    <property type="entry name" value="alpha/beta-Hydrolases"/>
    <property type="match status" value="1"/>
</dbReference>
<dbReference type="InterPro" id="IPR003953">
    <property type="entry name" value="FAD-dep_OxRdtase_2_FAD-bd"/>
</dbReference>
<evidence type="ECO:0000256" key="6">
    <source>
        <dbReference type="ARBA" id="ARBA00023002"/>
    </source>
</evidence>
<comment type="cofactor">
    <cofactor evidence="1">
        <name>FAD</name>
        <dbReference type="ChEBI" id="CHEBI:57692"/>
    </cofactor>
</comment>
<feature type="domain" description="FAD-dependent oxidoreductase 2 FAD-binding" evidence="17">
    <location>
        <begin position="18"/>
        <end position="50"/>
    </location>
</feature>
<dbReference type="Pfam" id="PF05199">
    <property type="entry name" value="GMC_oxred_C"/>
    <property type="match status" value="1"/>
</dbReference>
<keyword evidence="7" id="KW-0443">Lipid metabolism</keyword>
<evidence type="ECO:0000259" key="16">
    <source>
        <dbReference type="Pfam" id="PF00732"/>
    </source>
</evidence>
<evidence type="ECO:0000313" key="20">
    <source>
        <dbReference type="Proteomes" id="UP000006054"/>
    </source>
</evidence>
<dbReference type="PATRIC" id="fig|880071.3.peg.210"/>
<dbReference type="HOGENOM" id="CLU_002483_0_0_10"/>
<dbReference type="eggNOG" id="COG2303">
    <property type="taxonomic scope" value="Bacteria"/>
</dbReference>
<dbReference type="Gene3D" id="3.40.50.1820">
    <property type="entry name" value="alpha/beta hydrolase"/>
    <property type="match status" value="1"/>
</dbReference>
<dbReference type="RefSeq" id="WP_014796177.1">
    <property type="nucleotide sequence ID" value="NC_018018.1"/>
</dbReference>
<dbReference type="EMBL" id="CP003345">
    <property type="protein sequence ID" value="AFM02712.1"/>
    <property type="molecule type" value="Genomic_DNA"/>
</dbReference>
<organism evidence="19 20">
    <name type="scientific">Bernardetia litoralis (strain ATCC 23117 / DSM 6794 / NBRC 15988 / NCIMB 1366 / Fx l1 / Sio-4)</name>
    <name type="common">Flexibacter litoralis</name>
    <dbReference type="NCBI Taxonomy" id="880071"/>
    <lineage>
        <taxon>Bacteria</taxon>
        <taxon>Pseudomonadati</taxon>
        <taxon>Bacteroidota</taxon>
        <taxon>Cytophagia</taxon>
        <taxon>Cytophagales</taxon>
        <taxon>Bernardetiaceae</taxon>
        <taxon>Bernardetia</taxon>
    </lineage>
</organism>
<evidence type="ECO:0000256" key="3">
    <source>
        <dbReference type="ARBA" id="ARBA00022548"/>
    </source>
</evidence>
<dbReference type="KEGG" id="fli:Fleli_0217"/>
<name>I4AFH7_BERLS</name>
<evidence type="ECO:0000259" key="17">
    <source>
        <dbReference type="Pfam" id="PF00890"/>
    </source>
</evidence>
<dbReference type="InterPro" id="IPR029058">
    <property type="entry name" value="AB_hydrolase_fold"/>
</dbReference>
<keyword evidence="6" id="KW-0560">Oxidoreductase</keyword>
<dbReference type="OrthoDB" id="1154541at2"/>
<dbReference type="InterPro" id="IPR007867">
    <property type="entry name" value="GMC_OxRtase_C"/>
</dbReference>
<protein>
    <recommendedName>
        <fullName evidence="14">Cholesterol oxidase</fullName>
        <ecNumber evidence="13">1.1.3.6</ecNumber>
        <ecNumber evidence="11">5.3.3.1</ecNumber>
    </recommendedName>
    <alternativeName>
        <fullName evidence="15">Cholesterol isomerase</fullName>
    </alternativeName>
</protein>